<dbReference type="PANTHER" id="PTHR43433">
    <property type="entry name" value="HYDROLASE, ALPHA/BETA FOLD FAMILY PROTEIN"/>
    <property type="match status" value="1"/>
</dbReference>
<dbReference type="PANTHER" id="PTHR43433:SF5">
    <property type="entry name" value="AB HYDROLASE-1 DOMAIN-CONTAINING PROTEIN"/>
    <property type="match status" value="1"/>
</dbReference>
<keyword evidence="3" id="KW-1185">Reference proteome</keyword>
<protein>
    <recommendedName>
        <fullName evidence="1">AB hydrolase-1 domain-containing protein</fullName>
    </recommendedName>
</protein>
<reference evidence="2 3" key="1">
    <citation type="submission" date="2017-01" db="EMBL/GenBank/DDBJ databases">
        <title>Bacillus phylogenomics.</title>
        <authorList>
            <person name="Dunlap C."/>
        </authorList>
    </citation>
    <scope>NUCLEOTIDE SEQUENCE [LARGE SCALE GENOMIC DNA]</scope>
    <source>
        <strain evidence="2 3">NRRL B-41282</strain>
    </source>
</reference>
<dbReference type="Pfam" id="PF00561">
    <property type="entry name" value="Abhydrolase_1"/>
    <property type="match status" value="1"/>
</dbReference>
<sequence length="277" mass="30452">MTYTKHGVLQVPGARLYYEMRGSGPVLLMIHGGNGDADSYPIADLLSDRYTVVTYDRRGHSRSRLEDPTENYRVSAHSDDAHRLLASLTDEPAYVFGCSSGAVIGLDLAIHHPEQIRMMVAHEPPIPQLLTGSDHTKGVKSLEGLEQQYKRSGLSALETFAAAMGITSSAQPERPPERTDQLMANIDYFILSEVPGLREYRPDIGRLKASSIAVTPAGGIDSQGFLPYRYAEALADHLGTGVVDFPGNHVGCVLYPREFAEKLDEVFRNKTTKIPRV</sequence>
<dbReference type="InterPro" id="IPR000073">
    <property type="entry name" value="AB_hydrolase_1"/>
</dbReference>
<comment type="caution">
    <text evidence="2">The sequence shown here is derived from an EMBL/GenBank/DDBJ whole genome shotgun (WGS) entry which is preliminary data.</text>
</comment>
<accession>A0A1R1QK40</accession>
<feature type="domain" description="AB hydrolase-1" evidence="1">
    <location>
        <begin position="25"/>
        <end position="157"/>
    </location>
</feature>
<evidence type="ECO:0000259" key="1">
    <source>
        <dbReference type="Pfam" id="PF00561"/>
    </source>
</evidence>
<dbReference type="SUPFAM" id="SSF53474">
    <property type="entry name" value="alpha/beta-Hydrolases"/>
    <property type="match status" value="1"/>
</dbReference>
<dbReference type="InterPro" id="IPR029058">
    <property type="entry name" value="AB_hydrolase_fold"/>
</dbReference>
<evidence type="ECO:0000313" key="2">
    <source>
        <dbReference type="EMBL" id="OMI05043.1"/>
    </source>
</evidence>
<dbReference type="InterPro" id="IPR050471">
    <property type="entry name" value="AB_hydrolase"/>
</dbReference>
<name>A0A1R1QK40_9BACI</name>
<accession>A0A1R1RY64</accession>
<evidence type="ECO:0000313" key="3">
    <source>
        <dbReference type="Proteomes" id="UP000187367"/>
    </source>
</evidence>
<dbReference type="RefSeq" id="WP_076761298.1">
    <property type="nucleotide sequence ID" value="NZ_JARMMK010000005.1"/>
</dbReference>
<proteinExistence type="predicted"/>
<gene>
    <name evidence="2" type="ORF">BW143_12555</name>
</gene>
<dbReference type="GO" id="GO:0046503">
    <property type="term" value="P:glycerolipid catabolic process"/>
    <property type="evidence" value="ECO:0007669"/>
    <property type="project" value="TreeGrafter"/>
</dbReference>
<dbReference type="GO" id="GO:0004806">
    <property type="term" value="F:triacylglycerol lipase activity"/>
    <property type="evidence" value="ECO:0007669"/>
    <property type="project" value="TreeGrafter"/>
</dbReference>
<dbReference type="Proteomes" id="UP000187367">
    <property type="component" value="Unassembled WGS sequence"/>
</dbReference>
<dbReference type="AlphaFoldDB" id="A0A1R1QK40"/>
<dbReference type="EMBL" id="MTJL01000023">
    <property type="protein sequence ID" value="OMI05043.1"/>
    <property type="molecule type" value="Genomic_DNA"/>
</dbReference>
<dbReference type="Gene3D" id="3.40.50.1820">
    <property type="entry name" value="alpha/beta hydrolase"/>
    <property type="match status" value="1"/>
</dbReference>
<organism evidence="2 3">
    <name type="scientific">Bacillus swezeyi</name>
    <dbReference type="NCBI Taxonomy" id="1925020"/>
    <lineage>
        <taxon>Bacteria</taxon>
        <taxon>Bacillati</taxon>
        <taxon>Bacillota</taxon>
        <taxon>Bacilli</taxon>
        <taxon>Bacillales</taxon>
        <taxon>Bacillaceae</taxon>
        <taxon>Bacillus</taxon>
    </lineage>
</organism>